<comment type="caution">
    <text evidence="1">The sequence shown here is derived from an EMBL/GenBank/DDBJ whole genome shotgun (WGS) entry which is preliminary data.</text>
</comment>
<evidence type="ECO:0000313" key="2">
    <source>
        <dbReference type="Proteomes" id="UP001497382"/>
    </source>
</evidence>
<dbReference type="EMBL" id="CAXIEN010000120">
    <property type="protein sequence ID" value="CAL1279235.1"/>
    <property type="molecule type" value="Genomic_DNA"/>
</dbReference>
<accession>A0AAV2A5B6</accession>
<dbReference type="Proteomes" id="UP001497382">
    <property type="component" value="Unassembled WGS sequence"/>
</dbReference>
<dbReference type="EMBL" id="CAXIEN010000120">
    <property type="protein sequence ID" value="CAL1279236.1"/>
    <property type="molecule type" value="Genomic_DNA"/>
</dbReference>
<dbReference type="AlphaFoldDB" id="A0AAV2A5B6"/>
<reference evidence="1 2" key="1">
    <citation type="submission" date="2024-04" db="EMBL/GenBank/DDBJ databases">
        <authorList>
            <person name="Rising A."/>
            <person name="Reimegard J."/>
            <person name="Sonavane S."/>
            <person name="Akerstrom W."/>
            <person name="Nylinder S."/>
            <person name="Hedman E."/>
            <person name="Kallberg Y."/>
        </authorList>
    </citation>
    <scope>NUCLEOTIDE SEQUENCE [LARGE SCALE GENOMIC DNA]</scope>
</reference>
<keyword evidence="2" id="KW-1185">Reference proteome</keyword>
<proteinExistence type="predicted"/>
<gene>
    <name evidence="1" type="ORF">LARSCL_LOCUS10230</name>
</gene>
<evidence type="ECO:0000313" key="1">
    <source>
        <dbReference type="EMBL" id="CAL1279235.1"/>
    </source>
</evidence>
<organism evidence="1 2">
    <name type="scientific">Larinioides sclopetarius</name>
    <dbReference type="NCBI Taxonomy" id="280406"/>
    <lineage>
        <taxon>Eukaryota</taxon>
        <taxon>Metazoa</taxon>
        <taxon>Ecdysozoa</taxon>
        <taxon>Arthropoda</taxon>
        <taxon>Chelicerata</taxon>
        <taxon>Arachnida</taxon>
        <taxon>Araneae</taxon>
        <taxon>Araneomorphae</taxon>
        <taxon>Entelegynae</taxon>
        <taxon>Araneoidea</taxon>
        <taxon>Araneidae</taxon>
        <taxon>Larinioides</taxon>
    </lineage>
</organism>
<protein>
    <submittedName>
        <fullName evidence="1">Uncharacterized protein</fullName>
    </submittedName>
</protein>
<sequence length="35" mass="3707">MYIWNTTTGHEESSSYAYADSGNGAGCSMRNNGSS</sequence>
<name>A0AAV2A5B6_9ARAC</name>